<protein>
    <submittedName>
        <fullName evidence="6">Mitochondrial import inner membrane translocase subunit Tim23</fullName>
    </submittedName>
</protein>
<dbReference type="PANTHER" id="PTHR15371">
    <property type="entry name" value="TIM23"/>
    <property type="match status" value="1"/>
</dbReference>
<keyword evidence="7" id="KW-1185">Reference proteome</keyword>
<dbReference type="Proteomes" id="UP000242457">
    <property type="component" value="Unassembled WGS sequence"/>
</dbReference>
<comment type="subcellular location">
    <subcellularLocation>
        <location evidence="1">Membrane</location>
        <topology evidence="1">Multi-pass membrane protein</topology>
    </subcellularLocation>
</comment>
<keyword evidence="4 5" id="KW-0472">Membrane</keyword>
<evidence type="ECO:0000256" key="5">
    <source>
        <dbReference type="SAM" id="Phobius"/>
    </source>
</evidence>
<evidence type="ECO:0000313" key="6">
    <source>
        <dbReference type="EMBL" id="PBC30028.1"/>
    </source>
</evidence>
<evidence type="ECO:0000313" key="7">
    <source>
        <dbReference type="Proteomes" id="UP000242457"/>
    </source>
</evidence>
<dbReference type="AlphaFoldDB" id="A0A2A3EE89"/>
<accession>A0A2A3EE89</accession>
<dbReference type="GO" id="GO:0008320">
    <property type="term" value="F:protein transmembrane transporter activity"/>
    <property type="evidence" value="ECO:0007669"/>
    <property type="project" value="TreeGrafter"/>
</dbReference>
<evidence type="ECO:0000256" key="4">
    <source>
        <dbReference type="ARBA" id="ARBA00023136"/>
    </source>
</evidence>
<dbReference type="OrthoDB" id="159299at2759"/>
<dbReference type="Pfam" id="PF02466">
    <property type="entry name" value="Tim17"/>
    <property type="match status" value="1"/>
</dbReference>
<reference evidence="6 7" key="1">
    <citation type="submission" date="2014-07" db="EMBL/GenBank/DDBJ databases">
        <title>Genomic and transcriptomic analysis on Apis cerana provide comprehensive insights into honey bee biology.</title>
        <authorList>
            <person name="Diao Q."/>
            <person name="Sun L."/>
            <person name="Zheng H."/>
            <person name="Zheng H."/>
            <person name="Xu S."/>
            <person name="Wang S."/>
            <person name="Zeng Z."/>
            <person name="Hu F."/>
            <person name="Su S."/>
            <person name="Wu J."/>
        </authorList>
    </citation>
    <scope>NUCLEOTIDE SEQUENCE [LARGE SCALE GENOMIC DNA]</scope>
    <source>
        <tissue evidence="6">Pupae without intestine</tissue>
    </source>
</reference>
<dbReference type="EMBL" id="KZ288269">
    <property type="protein sequence ID" value="PBC30028.1"/>
    <property type="molecule type" value="Genomic_DNA"/>
</dbReference>
<evidence type="ECO:0000256" key="1">
    <source>
        <dbReference type="ARBA" id="ARBA00004141"/>
    </source>
</evidence>
<sequence>MIDLRDENAKNTINGGKYSNLNIPVTSQQGLAPLSPYLNFDPAYLPPSQPEYIFPEGAAKQRGRFELAFSQIGAACIIGAGIGGATGLYRGIKATSLADQTGKLRRTQLINHVMKSGSSLANTFGIVSVMYSGFGVLLSWVRGTDDSLNTLAAATGTGMLFKSTTGLKKCALGGCIGLGIASVYCLWTNREALLELRHRNINPASTNKGIIEGFAFCN</sequence>
<evidence type="ECO:0000256" key="3">
    <source>
        <dbReference type="ARBA" id="ARBA00022989"/>
    </source>
</evidence>
<feature type="transmembrane region" description="Helical" evidence="5">
    <location>
        <begin position="120"/>
        <end position="141"/>
    </location>
</feature>
<proteinExistence type="predicted"/>
<organism evidence="6 7">
    <name type="scientific">Apis cerana cerana</name>
    <name type="common">Oriental honeybee</name>
    <dbReference type="NCBI Taxonomy" id="94128"/>
    <lineage>
        <taxon>Eukaryota</taxon>
        <taxon>Metazoa</taxon>
        <taxon>Ecdysozoa</taxon>
        <taxon>Arthropoda</taxon>
        <taxon>Hexapoda</taxon>
        <taxon>Insecta</taxon>
        <taxon>Pterygota</taxon>
        <taxon>Neoptera</taxon>
        <taxon>Endopterygota</taxon>
        <taxon>Hymenoptera</taxon>
        <taxon>Apocrita</taxon>
        <taxon>Aculeata</taxon>
        <taxon>Apoidea</taxon>
        <taxon>Anthophila</taxon>
        <taxon>Apidae</taxon>
        <taxon>Apis</taxon>
    </lineage>
</organism>
<dbReference type="InterPro" id="IPR045238">
    <property type="entry name" value="Tim23-like"/>
</dbReference>
<dbReference type="GO" id="GO:0030150">
    <property type="term" value="P:protein import into mitochondrial matrix"/>
    <property type="evidence" value="ECO:0007669"/>
    <property type="project" value="TreeGrafter"/>
</dbReference>
<evidence type="ECO:0000256" key="2">
    <source>
        <dbReference type="ARBA" id="ARBA00022692"/>
    </source>
</evidence>
<dbReference type="PANTHER" id="PTHR15371:SF0">
    <property type="entry name" value="SD19278P"/>
    <property type="match status" value="1"/>
</dbReference>
<gene>
    <name evidence="6" type="ORF">APICC_05177</name>
</gene>
<name>A0A2A3EE89_APICC</name>
<keyword evidence="3 5" id="KW-1133">Transmembrane helix</keyword>
<keyword evidence="2 5" id="KW-0812">Transmembrane</keyword>
<dbReference type="STRING" id="94128.A0A2A3EE89"/>
<dbReference type="GO" id="GO:0005744">
    <property type="term" value="C:TIM23 mitochondrial import inner membrane translocase complex"/>
    <property type="evidence" value="ECO:0007669"/>
    <property type="project" value="TreeGrafter"/>
</dbReference>